<dbReference type="AlphaFoldDB" id="A0AAD4HMP6"/>
<dbReference type="GeneID" id="64655696"/>
<evidence type="ECO:0000313" key="4">
    <source>
        <dbReference type="Proteomes" id="UP001195769"/>
    </source>
</evidence>
<dbReference type="RefSeq" id="XP_041227461.1">
    <property type="nucleotide sequence ID" value="XM_041361398.1"/>
</dbReference>
<feature type="region of interest" description="Disordered" evidence="1">
    <location>
        <begin position="171"/>
        <end position="190"/>
    </location>
</feature>
<feature type="transmembrane region" description="Helical" evidence="2">
    <location>
        <begin position="424"/>
        <end position="451"/>
    </location>
</feature>
<accession>A0AAD4HMP6</accession>
<evidence type="ECO:0000256" key="2">
    <source>
        <dbReference type="SAM" id="Phobius"/>
    </source>
</evidence>
<keyword evidence="2" id="KW-1133">Transmembrane helix</keyword>
<protein>
    <submittedName>
        <fullName evidence="3">Uncharacterized protein</fullName>
    </submittedName>
</protein>
<keyword evidence="4" id="KW-1185">Reference proteome</keyword>
<name>A0AAD4HMP6_9AGAM</name>
<feature type="transmembrane region" description="Helical" evidence="2">
    <location>
        <begin position="344"/>
        <end position="367"/>
    </location>
</feature>
<evidence type="ECO:0000256" key="1">
    <source>
        <dbReference type="SAM" id="MobiDB-lite"/>
    </source>
</evidence>
<dbReference type="EMBL" id="JABBWK010000019">
    <property type="protein sequence ID" value="KAG1901886.1"/>
    <property type="molecule type" value="Genomic_DNA"/>
</dbReference>
<comment type="caution">
    <text evidence="3">The sequence shown here is derived from an EMBL/GenBank/DDBJ whole genome shotgun (WGS) entry which is preliminary data.</text>
</comment>
<proteinExistence type="predicted"/>
<dbReference type="Proteomes" id="UP001195769">
    <property type="component" value="Unassembled WGS sequence"/>
</dbReference>
<gene>
    <name evidence="3" type="ORF">F5891DRAFT_1025971</name>
</gene>
<evidence type="ECO:0000313" key="3">
    <source>
        <dbReference type="EMBL" id="KAG1901886.1"/>
    </source>
</evidence>
<keyword evidence="2" id="KW-0812">Transmembrane</keyword>
<organism evidence="3 4">
    <name type="scientific">Suillus fuscotomentosus</name>
    <dbReference type="NCBI Taxonomy" id="1912939"/>
    <lineage>
        <taxon>Eukaryota</taxon>
        <taxon>Fungi</taxon>
        <taxon>Dikarya</taxon>
        <taxon>Basidiomycota</taxon>
        <taxon>Agaricomycotina</taxon>
        <taxon>Agaricomycetes</taxon>
        <taxon>Agaricomycetidae</taxon>
        <taxon>Boletales</taxon>
        <taxon>Suillineae</taxon>
        <taxon>Suillaceae</taxon>
        <taxon>Suillus</taxon>
    </lineage>
</organism>
<sequence length="482" mass="53571">MQCTGESESRPWVITVIRAQGYQPLRPEKSWRPIVSIVVDQYQRYEVNLGCDGQNPNLRERFMIKQGADGRTRVDFHVYYQAPNKKKRKKRHLVAKTSLSLQALSKLKGTENSFKIPLSPVAQPSMRGLARGRTVSVFLVVKLEIPETRAELHALKNLLISEDQYDDDIKSLGRSSPTFESESESDGDGTCNFSCSSRAITPPVPLEFSGIRIRRGYTSDTDDDRPLDEHVKCINDSYDSFSFTDNTNSSAVVNVVPLAPSLLPSYTEQISVDNSLSFIDSLVDSFSSYAELREARSDSEYERILEKLTSEWYYVGASLVALAGLDAAVFGFSSSSLFSVNNFAQGSIALGSVASGIGIAIDGWFLLVYSGANAKKFQRFARDVYGKYLFFCISSRLPAVCMFVSACALMAFLLSVAWSAWPTAVLAMCFIAGVLISLQFIIYGLHCAVICMGEIFRRTRRVSMSCVRRSSNDVLEHNVSKK</sequence>
<feature type="transmembrane region" description="Helical" evidence="2">
    <location>
        <begin position="388"/>
        <end position="418"/>
    </location>
</feature>
<keyword evidence="2" id="KW-0472">Membrane</keyword>
<feature type="transmembrane region" description="Helical" evidence="2">
    <location>
        <begin position="312"/>
        <end position="332"/>
    </location>
</feature>
<reference evidence="3" key="1">
    <citation type="journal article" date="2020" name="New Phytol.">
        <title>Comparative genomics reveals dynamic genome evolution in host specialist ectomycorrhizal fungi.</title>
        <authorList>
            <person name="Lofgren L.A."/>
            <person name="Nguyen N.H."/>
            <person name="Vilgalys R."/>
            <person name="Ruytinx J."/>
            <person name="Liao H.L."/>
            <person name="Branco S."/>
            <person name="Kuo A."/>
            <person name="LaButti K."/>
            <person name="Lipzen A."/>
            <person name="Andreopoulos W."/>
            <person name="Pangilinan J."/>
            <person name="Riley R."/>
            <person name="Hundley H."/>
            <person name="Na H."/>
            <person name="Barry K."/>
            <person name="Grigoriev I.V."/>
            <person name="Stajich J.E."/>
            <person name="Kennedy P.G."/>
        </authorList>
    </citation>
    <scope>NUCLEOTIDE SEQUENCE</scope>
    <source>
        <strain evidence="3">FC203</strain>
    </source>
</reference>